<keyword evidence="9" id="KW-1185">Reference proteome</keyword>
<dbReference type="EMBL" id="BAAAPZ010000002">
    <property type="protein sequence ID" value="GAA2088022.1"/>
    <property type="molecule type" value="Genomic_DNA"/>
</dbReference>
<feature type="compositionally biased region" description="Low complexity" evidence="5">
    <location>
        <begin position="28"/>
        <end position="41"/>
    </location>
</feature>
<evidence type="ECO:0000256" key="4">
    <source>
        <dbReference type="ARBA" id="ARBA00023136"/>
    </source>
</evidence>
<evidence type="ECO:0000256" key="6">
    <source>
        <dbReference type="SAM" id="Phobius"/>
    </source>
</evidence>
<dbReference type="Proteomes" id="UP001500984">
    <property type="component" value="Unassembled WGS sequence"/>
</dbReference>
<proteinExistence type="predicted"/>
<protein>
    <submittedName>
        <fullName evidence="8">DUF1049 domain-containing protein</fullName>
    </submittedName>
</protein>
<accession>A0ABN2WAW6</accession>
<sequence>MSTSGDPRDPAQPTGNLSDELPAELFEPEAGQPGAEAEAPARLSPHSREREAAQPRTPGPQKGGSSEPSPQKGTHSPARPAAGEKKSRTPDRGVPAAKSGLSGGAWASLIAGTVVLVLLLIFIIQNNTTTGFQYFGWHFELPLGVAMLLAAIAGVLVAGIIGTVRIFVLQRKLKRIERAVER</sequence>
<evidence type="ECO:0000256" key="1">
    <source>
        <dbReference type="ARBA" id="ARBA00022475"/>
    </source>
</evidence>
<keyword evidence="1" id="KW-1003">Cell membrane</keyword>
<gene>
    <name evidence="8" type="ORF">GCM10009823_02840</name>
</gene>
<feature type="region of interest" description="Disordered" evidence="5">
    <location>
        <begin position="1"/>
        <end position="100"/>
    </location>
</feature>
<dbReference type="InterPro" id="IPR010445">
    <property type="entry name" value="LapA_dom"/>
</dbReference>
<dbReference type="Pfam" id="PF06305">
    <property type="entry name" value="LapA_dom"/>
    <property type="match status" value="1"/>
</dbReference>
<feature type="transmembrane region" description="Helical" evidence="6">
    <location>
        <begin position="105"/>
        <end position="124"/>
    </location>
</feature>
<comment type="caution">
    <text evidence="8">The sequence shown here is derived from an EMBL/GenBank/DDBJ whole genome shotgun (WGS) entry which is preliminary data.</text>
</comment>
<evidence type="ECO:0000256" key="3">
    <source>
        <dbReference type="ARBA" id="ARBA00022989"/>
    </source>
</evidence>
<evidence type="ECO:0000256" key="5">
    <source>
        <dbReference type="SAM" id="MobiDB-lite"/>
    </source>
</evidence>
<reference evidence="8 9" key="1">
    <citation type="journal article" date="2019" name="Int. J. Syst. Evol. Microbiol.">
        <title>The Global Catalogue of Microorganisms (GCM) 10K type strain sequencing project: providing services to taxonomists for standard genome sequencing and annotation.</title>
        <authorList>
            <consortium name="The Broad Institute Genomics Platform"/>
            <consortium name="The Broad Institute Genome Sequencing Center for Infectious Disease"/>
            <person name="Wu L."/>
            <person name="Ma J."/>
        </authorList>
    </citation>
    <scope>NUCLEOTIDE SEQUENCE [LARGE SCALE GENOMIC DNA]</scope>
    <source>
        <strain evidence="8 9">JCM 15900</strain>
    </source>
</reference>
<keyword evidence="4 6" id="KW-0472">Membrane</keyword>
<feature type="compositionally biased region" description="Basic and acidic residues" evidence="5">
    <location>
        <begin position="82"/>
        <end position="91"/>
    </location>
</feature>
<evidence type="ECO:0000256" key="2">
    <source>
        <dbReference type="ARBA" id="ARBA00022692"/>
    </source>
</evidence>
<dbReference type="RefSeq" id="WP_291792064.1">
    <property type="nucleotide sequence ID" value="NZ_BAAAPZ010000002.1"/>
</dbReference>
<name>A0ABN2WAW6_9MICO</name>
<keyword evidence="3 6" id="KW-1133">Transmembrane helix</keyword>
<organism evidence="8 9">
    <name type="scientific">Brevibacterium salitolerans</name>
    <dbReference type="NCBI Taxonomy" id="1403566"/>
    <lineage>
        <taxon>Bacteria</taxon>
        <taxon>Bacillati</taxon>
        <taxon>Actinomycetota</taxon>
        <taxon>Actinomycetes</taxon>
        <taxon>Micrococcales</taxon>
        <taxon>Brevibacteriaceae</taxon>
        <taxon>Brevibacterium</taxon>
    </lineage>
</organism>
<feature type="transmembrane region" description="Helical" evidence="6">
    <location>
        <begin position="144"/>
        <end position="168"/>
    </location>
</feature>
<keyword evidence="2 6" id="KW-0812">Transmembrane</keyword>
<feature type="domain" description="Lipopolysaccharide assembly protein A" evidence="7">
    <location>
        <begin position="125"/>
        <end position="181"/>
    </location>
</feature>
<evidence type="ECO:0000259" key="7">
    <source>
        <dbReference type="Pfam" id="PF06305"/>
    </source>
</evidence>
<evidence type="ECO:0000313" key="8">
    <source>
        <dbReference type="EMBL" id="GAA2088022.1"/>
    </source>
</evidence>
<evidence type="ECO:0000313" key="9">
    <source>
        <dbReference type="Proteomes" id="UP001500984"/>
    </source>
</evidence>
<feature type="compositionally biased region" description="Polar residues" evidence="5">
    <location>
        <begin position="63"/>
        <end position="74"/>
    </location>
</feature>